<keyword evidence="22" id="KW-1185">Reference proteome</keyword>
<dbReference type="InterPro" id="IPR015373">
    <property type="entry name" value="Interferon/interleukin_rcp_dom"/>
</dbReference>
<dbReference type="OrthoDB" id="8942372at2759"/>
<dbReference type="GO" id="GO:0005886">
    <property type="term" value="C:plasma membrane"/>
    <property type="evidence" value="ECO:0007669"/>
    <property type="project" value="TreeGrafter"/>
</dbReference>
<protein>
    <recommendedName>
        <fullName evidence="5">Tissue factor</fullName>
    </recommendedName>
    <alternativeName>
        <fullName evidence="16">Coagulation factor III</fullName>
    </alternativeName>
</protein>
<reference evidence="21" key="1">
    <citation type="submission" date="2020-06" db="EMBL/GenBank/DDBJ databases">
        <authorList>
            <consortium name="Wellcome Sanger Institute Data Sharing"/>
        </authorList>
    </citation>
    <scope>NUCLEOTIDE SEQUENCE [LARGE SCALE GENOMIC DNA]</scope>
</reference>
<evidence type="ECO:0000256" key="3">
    <source>
        <dbReference type="ARBA" id="ARBA00009197"/>
    </source>
</evidence>
<dbReference type="SUPFAM" id="SSF49265">
    <property type="entry name" value="Fibronectin type III"/>
    <property type="match status" value="2"/>
</dbReference>
<dbReference type="GO" id="GO:0007596">
    <property type="term" value="P:blood coagulation"/>
    <property type="evidence" value="ECO:0007669"/>
    <property type="project" value="UniProtKB-KW"/>
</dbReference>
<evidence type="ECO:0000256" key="9">
    <source>
        <dbReference type="ARBA" id="ARBA00022989"/>
    </source>
</evidence>
<dbReference type="FunFam" id="2.60.40.10:FF:000899">
    <property type="entry name" value="Tissue factor"/>
    <property type="match status" value="1"/>
</dbReference>
<dbReference type="Gene3D" id="2.60.40.10">
    <property type="entry name" value="Immunoglobulins"/>
    <property type="match status" value="2"/>
</dbReference>
<evidence type="ECO:0000256" key="8">
    <source>
        <dbReference type="ARBA" id="ARBA00022729"/>
    </source>
</evidence>
<keyword evidence="8 18" id="KW-0732">Signal</keyword>
<evidence type="ECO:0000256" key="13">
    <source>
        <dbReference type="ARBA" id="ARBA00023157"/>
    </source>
</evidence>
<evidence type="ECO:0000256" key="7">
    <source>
        <dbReference type="ARBA" id="ARBA00022696"/>
    </source>
</evidence>
<evidence type="ECO:0000313" key="21">
    <source>
        <dbReference type="Ensembl" id="ENSGWIP00000043983.1"/>
    </source>
</evidence>
<name>A0A8C5HDV1_GOUWI</name>
<gene>
    <name evidence="21" type="primary">f3a</name>
</gene>
<organism evidence="21 22">
    <name type="scientific">Gouania willdenowi</name>
    <name type="common">Blunt-snouted clingfish</name>
    <name type="synonym">Lepadogaster willdenowi</name>
    <dbReference type="NCBI Taxonomy" id="441366"/>
    <lineage>
        <taxon>Eukaryota</taxon>
        <taxon>Metazoa</taxon>
        <taxon>Chordata</taxon>
        <taxon>Craniata</taxon>
        <taxon>Vertebrata</taxon>
        <taxon>Euteleostomi</taxon>
        <taxon>Actinopterygii</taxon>
        <taxon>Neopterygii</taxon>
        <taxon>Teleostei</taxon>
        <taxon>Neoteleostei</taxon>
        <taxon>Acanthomorphata</taxon>
        <taxon>Ovalentaria</taxon>
        <taxon>Blenniimorphae</taxon>
        <taxon>Blenniiformes</taxon>
        <taxon>Gobiesocoidei</taxon>
        <taxon>Gobiesocidae</taxon>
        <taxon>Gobiesocinae</taxon>
        <taxon>Gouania</taxon>
    </lineage>
</organism>
<dbReference type="InterPro" id="IPR036116">
    <property type="entry name" value="FN3_sf"/>
</dbReference>
<feature type="chain" id="PRO_5033981534" description="Tissue factor" evidence="18">
    <location>
        <begin position="19"/>
        <end position="284"/>
    </location>
</feature>
<proteinExistence type="inferred from homology"/>
<evidence type="ECO:0000259" key="20">
    <source>
        <dbReference type="Pfam" id="PF09294"/>
    </source>
</evidence>
<dbReference type="InterPro" id="IPR003961">
    <property type="entry name" value="FN3_dom"/>
</dbReference>
<comment type="subunit">
    <text evidence="4">Interacts with HSPE; the interaction, inhibited by heparin, promotes the generation of activated factor X and activates coagulation in the presence of activated factor VII.</text>
</comment>
<evidence type="ECO:0000256" key="16">
    <source>
        <dbReference type="ARBA" id="ARBA00031171"/>
    </source>
</evidence>
<evidence type="ECO:0000256" key="18">
    <source>
        <dbReference type="SAM" id="SignalP"/>
    </source>
</evidence>
<dbReference type="InterPro" id="IPR001187">
    <property type="entry name" value="Tissue_factor"/>
</dbReference>
<keyword evidence="11 17" id="KW-0472">Membrane</keyword>
<evidence type="ECO:0000256" key="4">
    <source>
        <dbReference type="ARBA" id="ARBA00011184"/>
    </source>
</evidence>
<feature type="domain" description="Interferon/interleukin receptor" evidence="20">
    <location>
        <begin position="120"/>
        <end position="228"/>
    </location>
</feature>
<keyword evidence="15" id="KW-0449">Lipoprotein</keyword>
<dbReference type="Pfam" id="PF09294">
    <property type="entry name" value="Interfer-bind"/>
    <property type="match status" value="1"/>
</dbReference>
<dbReference type="InterPro" id="IPR050650">
    <property type="entry name" value="Type-II_Cytokine-TF_Rcpt"/>
</dbReference>
<dbReference type="AlphaFoldDB" id="A0A8C5HDV1"/>
<evidence type="ECO:0000256" key="1">
    <source>
        <dbReference type="ARBA" id="ARBA00002201"/>
    </source>
</evidence>
<dbReference type="PANTHER" id="PTHR20859:SF22">
    <property type="entry name" value="TISSUE FACTOR"/>
    <property type="match status" value="1"/>
</dbReference>
<feature type="domain" description="Fibronectin type-III" evidence="19">
    <location>
        <begin position="4"/>
        <end position="96"/>
    </location>
</feature>
<reference evidence="21" key="2">
    <citation type="submission" date="2025-08" db="UniProtKB">
        <authorList>
            <consortium name="Ensembl"/>
        </authorList>
    </citation>
    <scope>IDENTIFICATION</scope>
</reference>
<feature type="transmembrane region" description="Helical" evidence="17">
    <location>
        <begin position="237"/>
        <end position="263"/>
    </location>
</feature>
<keyword evidence="7" id="KW-0356">Hemostasis</keyword>
<dbReference type="PANTHER" id="PTHR20859">
    <property type="entry name" value="INTERFERON/INTERLEUKIN RECEPTOR"/>
    <property type="match status" value="1"/>
</dbReference>
<dbReference type="Ensembl" id="ENSGWIT00000047689.1">
    <property type="protein sequence ID" value="ENSGWIP00000043983.1"/>
    <property type="gene ID" value="ENSGWIG00000021911.1"/>
</dbReference>
<dbReference type="CTD" id="567257"/>
<dbReference type="Proteomes" id="UP000694680">
    <property type="component" value="Chromosome 20"/>
</dbReference>
<comment type="subcellular location">
    <subcellularLocation>
        <location evidence="2">Membrane</location>
        <topology evidence="2">Single-pass type I membrane protein</topology>
    </subcellularLocation>
</comment>
<evidence type="ECO:0000256" key="17">
    <source>
        <dbReference type="SAM" id="Phobius"/>
    </source>
</evidence>
<keyword evidence="9 17" id="KW-1133">Transmembrane helix</keyword>
<evidence type="ECO:0000256" key="11">
    <source>
        <dbReference type="ARBA" id="ARBA00023136"/>
    </source>
</evidence>
<keyword evidence="6 17" id="KW-0812">Transmembrane</keyword>
<evidence type="ECO:0000259" key="19">
    <source>
        <dbReference type="Pfam" id="PF01108"/>
    </source>
</evidence>
<keyword evidence="13" id="KW-1015">Disulfide bond</keyword>
<comment type="similarity">
    <text evidence="3">Belongs to the tissue factor family.</text>
</comment>
<evidence type="ECO:0000256" key="5">
    <source>
        <dbReference type="ARBA" id="ARBA00018722"/>
    </source>
</evidence>
<evidence type="ECO:0000256" key="12">
    <source>
        <dbReference type="ARBA" id="ARBA00023139"/>
    </source>
</evidence>
<keyword evidence="10" id="KW-0094">Blood coagulation</keyword>
<dbReference type="GO" id="GO:0004896">
    <property type="term" value="F:cytokine receptor activity"/>
    <property type="evidence" value="ECO:0007669"/>
    <property type="project" value="TreeGrafter"/>
</dbReference>
<evidence type="ECO:0000256" key="6">
    <source>
        <dbReference type="ARBA" id="ARBA00022692"/>
    </source>
</evidence>
<accession>A0A8C5HDV1</accession>
<evidence type="ECO:0000256" key="14">
    <source>
        <dbReference type="ARBA" id="ARBA00023180"/>
    </source>
</evidence>
<dbReference type="InterPro" id="IPR013783">
    <property type="entry name" value="Ig-like_fold"/>
</dbReference>
<reference evidence="21" key="3">
    <citation type="submission" date="2025-09" db="UniProtKB">
        <authorList>
            <consortium name="Ensembl"/>
        </authorList>
    </citation>
    <scope>IDENTIFICATION</scope>
</reference>
<evidence type="ECO:0000256" key="2">
    <source>
        <dbReference type="ARBA" id="ARBA00004479"/>
    </source>
</evidence>
<evidence type="ECO:0000256" key="10">
    <source>
        <dbReference type="ARBA" id="ARBA00023084"/>
    </source>
</evidence>
<feature type="signal peptide" evidence="18">
    <location>
        <begin position="1"/>
        <end position="18"/>
    </location>
</feature>
<comment type="function">
    <text evidence="1">Initiates blood coagulation by forming a complex with circulating factor VII or VIIa. The [TF:VIIa] complex activates factors IX or X by specific limited proteolysis. TF plays a role in normal hemostasis by initiating the cell-surface assembly and propagation of the coagulation protease cascade.</text>
</comment>
<evidence type="ECO:0000256" key="15">
    <source>
        <dbReference type="ARBA" id="ARBA00023288"/>
    </source>
</evidence>
<sequence>MMAFILILLFLCTHCVTGSYPRAQNVTWRSVNFKTVLTWEPKPSEEYSYTVEFSATGENKQRNHHCIRSSATVCDLSSSLTSLSSCYIADVLSEPPLGVTSDLIEFPHSSSPPFCPYKDTIIGQPDFRLQVSEDKRKTTLFVSDPLTALFQDGRQLNIRDVFNEQLQYKVTYRRNKSTGTKVVTSKTNVIELRDLDRGESYCFSVQAYIPSRTTSQQHGVMSRTQCSNDQDPSIFKVYSMGVIAGAIFLILLLIGILIAIVVVCCKHRKKEEKGGKEGVPLHDV</sequence>
<keyword evidence="12" id="KW-0564">Palmitate</keyword>
<dbReference type="Pfam" id="PF01108">
    <property type="entry name" value="Tissue_fac"/>
    <property type="match status" value="1"/>
</dbReference>
<dbReference type="PRINTS" id="PR00346">
    <property type="entry name" value="TISSUEFACTOR"/>
</dbReference>
<dbReference type="RefSeq" id="XP_028290326.1">
    <property type="nucleotide sequence ID" value="XM_028434525.1"/>
</dbReference>
<dbReference type="GeneID" id="114454223"/>
<evidence type="ECO:0000313" key="22">
    <source>
        <dbReference type="Proteomes" id="UP000694680"/>
    </source>
</evidence>
<keyword evidence="14" id="KW-0325">Glycoprotein</keyword>